<sequence length="221" mass="24334">MNGTGSIPARLCKDSDSRAGQQEHATKGEHRVSATLPAPERVAERAKEIMSAIEADPEFGAFCAAALKYDEAWTCFTGFPVIANWDLDADKRPLLTEGLRALSLKAAVYEMGGQDEDMTEIPVAVPVDEMMHAMIAQPQLLDRIAKRVGVSVIHQTDKEHHDYAPGDYTHKAYVAAWGEPNDRYWVGHTEAARRLEILDAKYEAAGFLRSGKAHRIDFAAA</sequence>
<protein>
    <submittedName>
        <fullName evidence="2">Uncharacterized protein</fullName>
    </submittedName>
</protein>
<evidence type="ECO:0000313" key="3">
    <source>
        <dbReference type="Proteomes" id="UP001050808"/>
    </source>
</evidence>
<proteinExistence type="predicted"/>
<reference evidence="2" key="1">
    <citation type="submission" date="2024-05" db="EMBL/GenBank/DDBJ databases">
        <title>Whole genome shotgun sequence of Streptomyces violascens NBRC 12920.</title>
        <authorList>
            <person name="Komaki H."/>
            <person name="Tamura T."/>
        </authorList>
    </citation>
    <scope>NUCLEOTIDE SEQUENCE</scope>
    <source>
        <strain evidence="2">NBRC 12920</strain>
    </source>
</reference>
<name>A0ABQ3QQU5_9ACTN</name>
<accession>A0ABQ3QQU5</accession>
<organism evidence="2 3">
    <name type="scientific">Streptomyces violascens</name>
    <dbReference type="NCBI Taxonomy" id="67381"/>
    <lineage>
        <taxon>Bacteria</taxon>
        <taxon>Bacillati</taxon>
        <taxon>Actinomycetota</taxon>
        <taxon>Actinomycetes</taxon>
        <taxon>Kitasatosporales</taxon>
        <taxon>Streptomycetaceae</taxon>
        <taxon>Streptomyces</taxon>
    </lineage>
</organism>
<gene>
    <name evidence="2" type="ORF">Sviol_40670</name>
</gene>
<dbReference type="EMBL" id="BNDY01000013">
    <property type="protein sequence ID" value="GHI39659.1"/>
    <property type="molecule type" value="Genomic_DNA"/>
</dbReference>
<evidence type="ECO:0000313" key="2">
    <source>
        <dbReference type="EMBL" id="GHI39659.1"/>
    </source>
</evidence>
<dbReference type="Proteomes" id="UP001050808">
    <property type="component" value="Unassembled WGS sequence"/>
</dbReference>
<evidence type="ECO:0000256" key="1">
    <source>
        <dbReference type="SAM" id="MobiDB-lite"/>
    </source>
</evidence>
<comment type="caution">
    <text evidence="2">The sequence shown here is derived from an EMBL/GenBank/DDBJ whole genome shotgun (WGS) entry which is preliminary data.</text>
</comment>
<feature type="region of interest" description="Disordered" evidence="1">
    <location>
        <begin position="1"/>
        <end position="38"/>
    </location>
</feature>
<keyword evidence="3" id="KW-1185">Reference proteome</keyword>